<organism evidence="3">
    <name type="scientific">Streptomyces sp. NBC_00003</name>
    <dbReference type="NCBI Taxonomy" id="2903608"/>
    <lineage>
        <taxon>Bacteria</taxon>
        <taxon>Bacillati</taxon>
        <taxon>Actinomycetota</taxon>
        <taxon>Actinomycetes</taxon>
        <taxon>Kitasatosporales</taxon>
        <taxon>Streptomycetaceae</taxon>
        <taxon>Streptomyces</taxon>
    </lineage>
</organism>
<feature type="domain" description="Tox-REase-2" evidence="1">
    <location>
        <begin position="398"/>
        <end position="533"/>
    </location>
</feature>
<name>A0AAU2V0E1_9ACTN</name>
<protein>
    <recommendedName>
        <fullName evidence="4">Tox-REase-2 domain-containing protein</fullName>
    </recommendedName>
</protein>
<dbReference type="InterPro" id="IPR057746">
    <property type="entry name" value="CpnT-like_N"/>
</dbReference>
<proteinExistence type="predicted"/>
<dbReference type="Pfam" id="PF15646">
    <property type="entry name" value="Tox-REase-2"/>
    <property type="match status" value="1"/>
</dbReference>
<evidence type="ECO:0000259" key="2">
    <source>
        <dbReference type="Pfam" id="PF25547"/>
    </source>
</evidence>
<feature type="domain" description="Outer membrane channel protein CpnT-like N-terminal" evidence="2">
    <location>
        <begin position="156"/>
        <end position="254"/>
    </location>
</feature>
<reference evidence="3" key="1">
    <citation type="submission" date="2022-10" db="EMBL/GenBank/DDBJ databases">
        <title>The complete genomes of actinobacterial strains from the NBC collection.</title>
        <authorList>
            <person name="Joergensen T.S."/>
            <person name="Alvarez Arevalo M."/>
            <person name="Sterndorff E.B."/>
            <person name="Faurdal D."/>
            <person name="Vuksanovic O."/>
            <person name="Mourched A.-S."/>
            <person name="Charusanti P."/>
            <person name="Shaw S."/>
            <person name="Blin K."/>
            <person name="Weber T."/>
        </authorList>
    </citation>
    <scope>NUCLEOTIDE SEQUENCE</scope>
    <source>
        <strain evidence="3">NBC_00003</strain>
    </source>
</reference>
<evidence type="ECO:0000313" key="3">
    <source>
        <dbReference type="EMBL" id="WTW60658.1"/>
    </source>
</evidence>
<accession>A0AAU2V0E1</accession>
<sequence>MSSLSPELGLIASGMIRGAMGLVESMRGARDTAIALGHELSRQHGMAGDDDAGEVFAKVYTKAAATTLNQIGFSASILGESGRGLMSTGREFMAAESAVASSILSKQADLTAGFGDPGADCSENYIGLGNDLPEVVGETAWYDQYAPGGRGDRFRGSPEKLRDVAGTWRHAGKLTLRFLEDAQAYAQTARNSHSGQASESFHAYFSACIGLGVPPERAQQDEPLVSNLVAACIQLAKACDRYADHVDAAKEKIRQHKMDPFTFDMPWDQPMFGGNGYDGGLKDAVLDDPYIHQLGDVAHALDSSEGRVRLPGGSGGPPSLPGLPFLPPMPVPVPVVLASYPGMLFAASPIDPLLTRDPIPPDPGTTRVLTPAEQASFRTYMMSLNSGGFAGGGGAANPDNAYQLRVSGYPERELPLPAGSVGRSGRGLMADGLRPLDGYVVEAKHVREPDCKKTFRSLDEVDKTMAAPPKVDQQGRLKFDPRIDGMYGSDERELARYKAALSDPRNAEIRGMEIVTNDRNAAGYWQSMMAMNGLTGSARYVP</sequence>
<dbReference type="Pfam" id="PF25547">
    <property type="entry name" value="WXG100_2"/>
    <property type="match status" value="1"/>
</dbReference>
<dbReference type="InterPro" id="IPR028906">
    <property type="entry name" value="Tox-REase-2_dom"/>
</dbReference>
<gene>
    <name evidence="3" type="ORF">OG549_08375</name>
</gene>
<dbReference type="EMBL" id="CP108318">
    <property type="protein sequence ID" value="WTW60658.1"/>
    <property type="molecule type" value="Genomic_DNA"/>
</dbReference>
<evidence type="ECO:0008006" key="4">
    <source>
        <dbReference type="Google" id="ProtNLM"/>
    </source>
</evidence>
<evidence type="ECO:0000259" key="1">
    <source>
        <dbReference type="Pfam" id="PF15646"/>
    </source>
</evidence>
<dbReference type="AlphaFoldDB" id="A0AAU2V0E1"/>